<dbReference type="Pfam" id="PF00171">
    <property type="entry name" value="Aldedh"/>
    <property type="match status" value="1"/>
</dbReference>
<name>A0ABQ2L6T1_9BACL</name>
<evidence type="ECO:0000256" key="7">
    <source>
        <dbReference type="HAMAP-Rule" id="MF_00412"/>
    </source>
</evidence>
<sequence>MSEKNLTDQADTAQASSTVDSYSEVKFKASLAGTAARRMASLSTDEKNAALLAMADALIVEADSLIEANREDLERGRAGGTSESLLDRLMLNAERITSISDALKLVADLPDPTGRVLETIERPNGLHIEKVSVPLGVIGIIYEARPNVTVDAAALCLKTGNAVVLRGGSAALSTNKRIAEVLRAALAQTSLPPDALQVIEDASRSSVDEMLKLNGLLDVIIPRGGRSLINNVVQNATVPVIETGAGVCHTYLDASADPSMAEAIALNAKIQRPSVCNSMETLILHEDFANRELSSLAGQLLERNVELRGDERTRELVPEANPASEEDYGTEYNDYILNIKIVGGLDEAIAHIDKFGTKHSECIVTEDEKNAVRFLNEVDAAAVYHNASTRFTDGFEFGFGAEIGISTQKLHARGPMGLPALTSSKYRIYGTGQIRQ</sequence>
<evidence type="ECO:0000256" key="5">
    <source>
        <dbReference type="ARBA" id="ARBA00023002"/>
    </source>
</evidence>
<dbReference type="EC" id="1.2.1.41" evidence="7"/>
<dbReference type="PIRSF" id="PIRSF000151">
    <property type="entry name" value="GPR"/>
    <property type="match status" value="1"/>
</dbReference>
<dbReference type="InterPro" id="IPR000965">
    <property type="entry name" value="GPR_dom"/>
</dbReference>
<gene>
    <name evidence="7 9" type="primary">proA</name>
    <name evidence="9" type="ORF">GCM10010969_29110</name>
</gene>
<reference evidence="10" key="1">
    <citation type="journal article" date="2019" name="Int. J. Syst. Evol. Microbiol.">
        <title>The Global Catalogue of Microorganisms (GCM) 10K type strain sequencing project: providing services to taxonomists for standard genome sequencing and annotation.</title>
        <authorList>
            <consortium name="The Broad Institute Genomics Platform"/>
            <consortium name="The Broad Institute Genome Sequencing Center for Infectious Disease"/>
            <person name="Wu L."/>
            <person name="Ma J."/>
        </authorList>
    </citation>
    <scope>NUCLEOTIDE SEQUENCE [LARGE SCALE GENOMIC DNA]</scope>
    <source>
        <strain evidence="10">CGMCC 1.6964</strain>
    </source>
</reference>
<comment type="function">
    <text evidence="7">Catalyzes the NADPH-dependent reduction of L-glutamate 5-phosphate into L-glutamate 5-semialdehyde and phosphate. The product spontaneously undergoes cyclization to form 1-pyrroline-5-carboxylate.</text>
</comment>
<dbReference type="InterPro" id="IPR012134">
    <property type="entry name" value="Glu-5-SA_DH"/>
</dbReference>
<dbReference type="HAMAP" id="MF_00412">
    <property type="entry name" value="ProA"/>
    <property type="match status" value="1"/>
</dbReference>
<feature type="domain" description="Aldehyde dehydrogenase" evidence="8">
    <location>
        <begin position="23"/>
        <end position="304"/>
    </location>
</feature>
<evidence type="ECO:0000313" key="9">
    <source>
        <dbReference type="EMBL" id="GGO04133.1"/>
    </source>
</evidence>
<dbReference type="InterPro" id="IPR015590">
    <property type="entry name" value="Aldehyde_DH_dom"/>
</dbReference>
<evidence type="ECO:0000259" key="8">
    <source>
        <dbReference type="Pfam" id="PF00171"/>
    </source>
</evidence>
<dbReference type="Gene3D" id="3.40.309.10">
    <property type="entry name" value="Aldehyde Dehydrogenase, Chain A, domain 2"/>
    <property type="match status" value="1"/>
</dbReference>
<dbReference type="PROSITE" id="PS01223">
    <property type="entry name" value="PROA"/>
    <property type="match status" value="1"/>
</dbReference>
<dbReference type="PANTHER" id="PTHR11063:SF8">
    <property type="entry name" value="DELTA-1-PYRROLINE-5-CARBOXYLATE SYNTHASE"/>
    <property type="match status" value="1"/>
</dbReference>
<dbReference type="Proteomes" id="UP000606653">
    <property type="component" value="Unassembled WGS sequence"/>
</dbReference>
<dbReference type="NCBIfam" id="NF001221">
    <property type="entry name" value="PRK00197.1"/>
    <property type="match status" value="1"/>
</dbReference>
<dbReference type="Gene3D" id="3.40.605.10">
    <property type="entry name" value="Aldehyde Dehydrogenase, Chain A, domain 1"/>
    <property type="match status" value="1"/>
</dbReference>
<accession>A0ABQ2L6T1</accession>
<dbReference type="EMBL" id="BMLN01000008">
    <property type="protein sequence ID" value="GGO04133.1"/>
    <property type="molecule type" value="Genomic_DNA"/>
</dbReference>
<keyword evidence="4 7" id="KW-0521">NADP</keyword>
<dbReference type="SUPFAM" id="SSF53720">
    <property type="entry name" value="ALDH-like"/>
    <property type="match status" value="1"/>
</dbReference>
<keyword evidence="10" id="KW-1185">Reference proteome</keyword>
<evidence type="ECO:0000256" key="4">
    <source>
        <dbReference type="ARBA" id="ARBA00022857"/>
    </source>
</evidence>
<evidence type="ECO:0000313" key="10">
    <source>
        <dbReference type="Proteomes" id="UP000606653"/>
    </source>
</evidence>
<dbReference type="InterPro" id="IPR016162">
    <property type="entry name" value="Ald_DH_N"/>
</dbReference>
<dbReference type="InterPro" id="IPR020593">
    <property type="entry name" value="G-glutamylP_reductase_CS"/>
</dbReference>
<comment type="pathway">
    <text evidence="1 7">Amino-acid biosynthesis; L-proline biosynthesis; L-glutamate 5-semialdehyde from L-glutamate: step 2/2.</text>
</comment>
<evidence type="ECO:0000256" key="6">
    <source>
        <dbReference type="ARBA" id="ARBA00049024"/>
    </source>
</evidence>
<dbReference type="InterPro" id="IPR016163">
    <property type="entry name" value="Ald_DH_C"/>
</dbReference>
<keyword evidence="5 7" id="KW-0560">Oxidoreductase</keyword>
<dbReference type="RefSeq" id="WP_018976449.1">
    <property type="nucleotide sequence ID" value="NZ_BMLN01000008.1"/>
</dbReference>
<dbReference type="CDD" id="cd07079">
    <property type="entry name" value="ALDH_F18-19_ProA-GPR"/>
    <property type="match status" value="1"/>
</dbReference>
<comment type="catalytic activity">
    <reaction evidence="6 7">
        <text>L-glutamate 5-semialdehyde + phosphate + NADP(+) = L-glutamyl 5-phosphate + NADPH + H(+)</text>
        <dbReference type="Rhea" id="RHEA:19541"/>
        <dbReference type="ChEBI" id="CHEBI:15378"/>
        <dbReference type="ChEBI" id="CHEBI:43474"/>
        <dbReference type="ChEBI" id="CHEBI:57783"/>
        <dbReference type="ChEBI" id="CHEBI:58066"/>
        <dbReference type="ChEBI" id="CHEBI:58274"/>
        <dbReference type="ChEBI" id="CHEBI:58349"/>
        <dbReference type="EC" id="1.2.1.41"/>
    </reaction>
</comment>
<comment type="caution">
    <text evidence="9">The sequence shown here is derived from an EMBL/GenBank/DDBJ whole genome shotgun (WGS) entry which is preliminary data.</text>
</comment>
<protein>
    <recommendedName>
        <fullName evidence="7">Gamma-glutamyl phosphate reductase</fullName>
        <shortName evidence="7">GPR</shortName>
        <ecNumber evidence="7">1.2.1.41</ecNumber>
    </recommendedName>
    <alternativeName>
        <fullName evidence="7">Glutamate-5-semialdehyde dehydrogenase</fullName>
    </alternativeName>
    <alternativeName>
        <fullName evidence="7">Glutamyl-gamma-semialdehyde dehydrogenase</fullName>
        <shortName evidence="7">GSA dehydrogenase</shortName>
    </alternativeName>
</protein>
<dbReference type="PANTHER" id="PTHR11063">
    <property type="entry name" value="GLUTAMATE SEMIALDEHYDE DEHYDROGENASE"/>
    <property type="match status" value="1"/>
</dbReference>
<keyword evidence="3 7" id="KW-0641">Proline biosynthesis</keyword>
<proteinExistence type="inferred from homology"/>
<keyword evidence="2 7" id="KW-0028">Amino-acid biosynthesis</keyword>
<dbReference type="InterPro" id="IPR016161">
    <property type="entry name" value="Ald_DH/histidinol_DH"/>
</dbReference>
<evidence type="ECO:0000256" key="2">
    <source>
        <dbReference type="ARBA" id="ARBA00022605"/>
    </source>
</evidence>
<comment type="similarity">
    <text evidence="7">Belongs to the gamma-glutamyl phosphate reductase family.</text>
</comment>
<organism evidence="9 10">
    <name type="scientific">Saccharibacillus kuerlensis</name>
    <dbReference type="NCBI Taxonomy" id="459527"/>
    <lineage>
        <taxon>Bacteria</taxon>
        <taxon>Bacillati</taxon>
        <taxon>Bacillota</taxon>
        <taxon>Bacilli</taxon>
        <taxon>Bacillales</taxon>
        <taxon>Paenibacillaceae</taxon>
        <taxon>Saccharibacillus</taxon>
    </lineage>
</organism>
<evidence type="ECO:0000256" key="1">
    <source>
        <dbReference type="ARBA" id="ARBA00004985"/>
    </source>
</evidence>
<evidence type="ECO:0000256" key="3">
    <source>
        <dbReference type="ARBA" id="ARBA00022650"/>
    </source>
</evidence>
<comment type="subcellular location">
    <subcellularLocation>
        <location evidence="7">Cytoplasm</location>
    </subcellularLocation>
</comment>
<dbReference type="NCBIfam" id="TIGR00407">
    <property type="entry name" value="proA"/>
    <property type="match status" value="1"/>
</dbReference>
<keyword evidence="7" id="KW-0963">Cytoplasm</keyword>